<gene>
    <name evidence="2" type="ORF">VSDG_03516</name>
</gene>
<feature type="compositionally biased region" description="Polar residues" evidence="1">
    <location>
        <begin position="1"/>
        <end position="10"/>
    </location>
</feature>
<protein>
    <submittedName>
        <fullName evidence="2">Uncharacterized protein</fullName>
    </submittedName>
</protein>
<organism evidence="2 3">
    <name type="scientific">Cytospora chrysosperma</name>
    <name type="common">Cytospora canker fungus</name>
    <name type="synonym">Sphaeria chrysosperma</name>
    <dbReference type="NCBI Taxonomy" id="252740"/>
    <lineage>
        <taxon>Eukaryota</taxon>
        <taxon>Fungi</taxon>
        <taxon>Dikarya</taxon>
        <taxon>Ascomycota</taxon>
        <taxon>Pezizomycotina</taxon>
        <taxon>Sordariomycetes</taxon>
        <taxon>Sordariomycetidae</taxon>
        <taxon>Diaporthales</taxon>
        <taxon>Cytosporaceae</taxon>
        <taxon>Cytospora</taxon>
    </lineage>
</organism>
<reference evidence="2 3" key="1">
    <citation type="submission" date="2015-09" db="EMBL/GenBank/DDBJ databases">
        <title>Host preference determinants of Valsa canker pathogens revealed by comparative genomics.</title>
        <authorList>
            <person name="Yin Z."/>
            <person name="Huang L."/>
        </authorList>
    </citation>
    <scope>NUCLEOTIDE SEQUENCE [LARGE SCALE GENOMIC DNA]</scope>
    <source>
        <strain evidence="2 3">YSFL</strain>
    </source>
</reference>
<evidence type="ECO:0000256" key="1">
    <source>
        <dbReference type="SAM" id="MobiDB-lite"/>
    </source>
</evidence>
<name>A0A423W9S7_CYTCH</name>
<feature type="compositionally biased region" description="Basic and acidic residues" evidence="1">
    <location>
        <begin position="27"/>
        <end position="37"/>
    </location>
</feature>
<keyword evidence="3" id="KW-1185">Reference proteome</keyword>
<evidence type="ECO:0000313" key="2">
    <source>
        <dbReference type="EMBL" id="ROW00068.1"/>
    </source>
</evidence>
<feature type="compositionally biased region" description="Low complexity" evidence="1">
    <location>
        <begin position="56"/>
        <end position="69"/>
    </location>
</feature>
<dbReference type="EMBL" id="LJZO01000009">
    <property type="protein sequence ID" value="ROW00068.1"/>
    <property type="molecule type" value="Genomic_DNA"/>
</dbReference>
<evidence type="ECO:0000313" key="3">
    <source>
        <dbReference type="Proteomes" id="UP000284375"/>
    </source>
</evidence>
<dbReference type="OrthoDB" id="10423562at2759"/>
<dbReference type="Proteomes" id="UP000284375">
    <property type="component" value="Unassembled WGS sequence"/>
</dbReference>
<proteinExistence type="predicted"/>
<comment type="caution">
    <text evidence="2">The sequence shown here is derived from an EMBL/GenBank/DDBJ whole genome shotgun (WGS) entry which is preliminary data.</text>
</comment>
<feature type="region of interest" description="Disordered" evidence="1">
    <location>
        <begin position="1"/>
        <end position="78"/>
    </location>
</feature>
<dbReference type="AlphaFoldDB" id="A0A423W9S7"/>
<accession>A0A423W9S7</accession>
<sequence>MSGTRASSMDVNLDLASRGAPRVSSAEARRLQEERLKSFNADNGNSLYPRLWDRAGQQQQQPTQQYNGGQSSGRSNAS</sequence>